<reference evidence="5" key="1">
    <citation type="submission" date="2018-05" db="EMBL/GenBank/DDBJ databases">
        <authorList>
            <person name="Lanie J.A."/>
            <person name="Ng W.-L."/>
            <person name="Kazmierczak K.M."/>
            <person name="Andrzejewski T.M."/>
            <person name="Davidsen T.M."/>
            <person name="Wayne K.J."/>
            <person name="Tettelin H."/>
            <person name="Glass J.I."/>
            <person name="Rusch D."/>
            <person name="Podicherti R."/>
            <person name="Tsui H.-C.T."/>
            <person name="Winkler M.E."/>
        </authorList>
    </citation>
    <scope>NUCLEOTIDE SEQUENCE</scope>
</reference>
<keyword evidence="3" id="KW-0812">Transmembrane</keyword>
<dbReference type="PANTHER" id="PTHR43630:SF1">
    <property type="entry name" value="POLY-BETA-1,6-N-ACETYL-D-GLUCOSAMINE SYNTHASE"/>
    <property type="match status" value="1"/>
</dbReference>
<evidence type="ECO:0000259" key="4">
    <source>
        <dbReference type="Pfam" id="PF00535"/>
    </source>
</evidence>
<dbReference type="EMBL" id="UINC01019029">
    <property type="protein sequence ID" value="SVA80366.1"/>
    <property type="molecule type" value="Genomic_DNA"/>
</dbReference>
<proteinExistence type="predicted"/>
<dbReference type="SUPFAM" id="SSF53448">
    <property type="entry name" value="Nucleotide-diphospho-sugar transferases"/>
    <property type="match status" value="1"/>
</dbReference>
<dbReference type="Pfam" id="PF00535">
    <property type="entry name" value="Glycos_transf_2"/>
    <property type="match status" value="1"/>
</dbReference>
<evidence type="ECO:0000256" key="1">
    <source>
        <dbReference type="ARBA" id="ARBA00022676"/>
    </source>
</evidence>
<keyword evidence="2" id="KW-0808">Transferase</keyword>
<feature type="transmembrane region" description="Helical" evidence="3">
    <location>
        <begin position="335"/>
        <end position="355"/>
    </location>
</feature>
<dbReference type="GO" id="GO:0016757">
    <property type="term" value="F:glycosyltransferase activity"/>
    <property type="evidence" value="ECO:0007669"/>
    <property type="project" value="UniProtKB-KW"/>
</dbReference>
<dbReference type="InterPro" id="IPR001173">
    <property type="entry name" value="Glyco_trans_2-like"/>
</dbReference>
<feature type="transmembrane region" description="Helical" evidence="3">
    <location>
        <begin position="306"/>
        <end position="329"/>
    </location>
</feature>
<feature type="domain" description="Glycosyltransferase 2-like" evidence="4">
    <location>
        <begin position="41"/>
        <end position="158"/>
    </location>
</feature>
<keyword evidence="3" id="KW-1133">Transmembrane helix</keyword>
<keyword evidence="1" id="KW-0328">Glycosyltransferase</keyword>
<protein>
    <recommendedName>
        <fullName evidence="4">Glycosyltransferase 2-like domain-containing protein</fullName>
    </recommendedName>
</protein>
<sequence length="361" mass="40176">MSMLLILCAGVYLVFVLFIISGLFRHSEKPIEIVEDPPSVTIIVATRNEEKNLPSLIHDLVNQEYPTDKLEIIFVDDRSFDSTPEILDEAATNYSFLKIIWIKDKNKNMAPKKHALQTGINAANNEIILTTDADCRIPKLWTSSMAYSVLHNGGITIGYSSVAGDSFFHEYQMIDFLGIIAANAGAGGWGQHWSGTGQNLAYKKSDFKFINGFEPVADKLSGDDMYLVQSISRHGGGCINIDPNSFVTTQPVDTLKQFVSQRIRWSSNAKDNMNKKVPFFTFLLSAFLCNTAILLSLLLNSNGTVFVFLIKFILEGLVIYFGGMLFGTIVKPSVYLTWAIVQPLYIPFVGLLGLAGKFKWK</sequence>
<dbReference type="PANTHER" id="PTHR43630">
    <property type="entry name" value="POLY-BETA-1,6-N-ACETYL-D-GLUCOSAMINE SYNTHASE"/>
    <property type="match status" value="1"/>
</dbReference>
<organism evidence="5">
    <name type="scientific">marine metagenome</name>
    <dbReference type="NCBI Taxonomy" id="408172"/>
    <lineage>
        <taxon>unclassified sequences</taxon>
        <taxon>metagenomes</taxon>
        <taxon>ecological metagenomes</taxon>
    </lineage>
</organism>
<dbReference type="InterPro" id="IPR029044">
    <property type="entry name" value="Nucleotide-diphossugar_trans"/>
</dbReference>
<dbReference type="AlphaFoldDB" id="A0A381YTK1"/>
<evidence type="ECO:0000256" key="3">
    <source>
        <dbReference type="SAM" id="Phobius"/>
    </source>
</evidence>
<feature type="transmembrane region" description="Helical" evidence="3">
    <location>
        <begin position="277"/>
        <end position="299"/>
    </location>
</feature>
<keyword evidence="3" id="KW-0472">Membrane</keyword>
<name>A0A381YTK1_9ZZZZ</name>
<evidence type="ECO:0000256" key="2">
    <source>
        <dbReference type="ARBA" id="ARBA00022679"/>
    </source>
</evidence>
<evidence type="ECO:0000313" key="5">
    <source>
        <dbReference type="EMBL" id="SVA80366.1"/>
    </source>
</evidence>
<accession>A0A381YTK1</accession>
<gene>
    <name evidence="5" type="ORF">METZ01_LOCUS133220</name>
</gene>
<dbReference type="Gene3D" id="3.90.550.10">
    <property type="entry name" value="Spore Coat Polysaccharide Biosynthesis Protein SpsA, Chain A"/>
    <property type="match status" value="1"/>
</dbReference>